<accession>A0A1Y1S922</accession>
<evidence type="ECO:0000256" key="1">
    <source>
        <dbReference type="SAM" id="SignalP"/>
    </source>
</evidence>
<comment type="caution">
    <text evidence="2">The sequence shown here is derived from an EMBL/GenBank/DDBJ whole genome shotgun (WGS) entry which is preliminary data.</text>
</comment>
<dbReference type="VEuPathDB" id="MicrosporidiaDB:ECANGB1_2635"/>
<dbReference type="AlphaFoldDB" id="A0A1Y1S922"/>
<proteinExistence type="predicted"/>
<evidence type="ECO:0008006" key="4">
    <source>
        <dbReference type="Google" id="ProtNLM"/>
    </source>
</evidence>
<keyword evidence="3" id="KW-1185">Reference proteome</keyword>
<feature type="signal peptide" evidence="1">
    <location>
        <begin position="1"/>
        <end position="16"/>
    </location>
</feature>
<keyword evidence="1" id="KW-0732">Signal</keyword>
<reference evidence="2 3" key="1">
    <citation type="journal article" date="2017" name="Environ. Microbiol.">
        <title>Decay of the glycolytic pathway and adaptation to intranuclear parasitism within Enterocytozoonidae microsporidia.</title>
        <authorList>
            <person name="Wiredu Boakye D."/>
            <person name="Jaroenlak P."/>
            <person name="Prachumwat A."/>
            <person name="Williams T.A."/>
            <person name="Bateman K.S."/>
            <person name="Itsathitphaisarn O."/>
            <person name="Sritunyalucksana K."/>
            <person name="Paszkiewicz K.H."/>
            <person name="Moore K.A."/>
            <person name="Stentiford G.D."/>
            <person name="Williams B.A."/>
        </authorList>
    </citation>
    <scope>NUCLEOTIDE SEQUENCE [LARGE SCALE GENOMIC DNA]</scope>
    <source>
        <strain evidence="2 3">GB1</strain>
    </source>
</reference>
<gene>
    <name evidence="2" type="ORF">ECANGB1_2635</name>
</gene>
<name>A0A1Y1S922_9MICR</name>
<organism evidence="2 3">
    <name type="scientific">Enterospora canceri</name>
    <dbReference type="NCBI Taxonomy" id="1081671"/>
    <lineage>
        <taxon>Eukaryota</taxon>
        <taxon>Fungi</taxon>
        <taxon>Fungi incertae sedis</taxon>
        <taxon>Microsporidia</taxon>
        <taxon>Enterocytozoonidae</taxon>
        <taxon>Enterospora</taxon>
    </lineage>
</organism>
<evidence type="ECO:0000313" key="2">
    <source>
        <dbReference type="EMBL" id="ORD94954.1"/>
    </source>
</evidence>
<evidence type="ECO:0000313" key="3">
    <source>
        <dbReference type="Proteomes" id="UP000192639"/>
    </source>
</evidence>
<feature type="chain" id="PRO_5012237329" description="Secreted protein" evidence="1">
    <location>
        <begin position="17"/>
        <end position="130"/>
    </location>
</feature>
<dbReference type="Proteomes" id="UP000192639">
    <property type="component" value="Unassembled WGS sequence"/>
</dbReference>
<sequence length="130" mass="14906">MNTLFTISYLHLVSLAAHHKDQEQCNQCNCNQGVEPPLLVNCRSRSKLVLSAFFSQNHLALHQKLLLVRPNAEELEHVERVLVLNRSRQVDLELLEGHLALQELLLLRIAHFVPVCLTWHVLVVKHAADR</sequence>
<dbReference type="EMBL" id="LWDP01000006">
    <property type="protein sequence ID" value="ORD94954.1"/>
    <property type="molecule type" value="Genomic_DNA"/>
</dbReference>
<protein>
    <recommendedName>
        <fullName evidence="4">Secreted protein</fullName>
    </recommendedName>
</protein>